<dbReference type="PANTHER" id="PTHR14052:SF0">
    <property type="entry name" value="ORIGIN RECOGNITION COMPLEX SUBUNIT 2"/>
    <property type="match status" value="1"/>
</dbReference>
<accession>A0A8J4C7U7</accession>
<comment type="similarity">
    <text evidence="1">Belongs to the ORC2 family.</text>
</comment>
<feature type="compositionally biased region" description="Low complexity" evidence="2">
    <location>
        <begin position="199"/>
        <end position="248"/>
    </location>
</feature>
<gene>
    <name evidence="4" type="ORF">Vretifemale_4798</name>
</gene>
<keyword evidence="1" id="KW-0539">Nucleus</keyword>
<dbReference type="GO" id="GO:0006260">
    <property type="term" value="P:DNA replication"/>
    <property type="evidence" value="ECO:0007669"/>
    <property type="project" value="UniProtKB-UniRule"/>
</dbReference>
<dbReference type="InterPro" id="IPR056772">
    <property type="entry name" value="RecA-like_ORC2"/>
</dbReference>
<dbReference type="PANTHER" id="PTHR14052">
    <property type="entry name" value="ORIGIN RECOGNITION COMPLEX SUBUNIT 2"/>
    <property type="match status" value="1"/>
</dbReference>
<comment type="function">
    <text evidence="1">Component of the origin recognition complex (ORC) that binds origins of replication. DNA-binding is ATP-dependent. ORC is required to assemble the pre-replication complex necessary to initiate DNA replication.</text>
</comment>
<evidence type="ECO:0000259" key="3">
    <source>
        <dbReference type="Pfam" id="PF04084"/>
    </source>
</evidence>
<evidence type="ECO:0000313" key="4">
    <source>
        <dbReference type="EMBL" id="GIL74935.1"/>
    </source>
</evidence>
<comment type="caution">
    <text evidence="4">The sequence shown here is derived from an EMBL/GenBank/DDBJ whole genome shotgun (WGS) entry which is preliminary data.</text>
</comment>
<reference evidence="4" key="1">
    <citation type="journal article" date="2021" name="Proc. Natl. Acad. Sci. U.S.A.">
        <title>Three genomes in the algal genus Volvox reveal the fate of a haploid sex-determining region after a transition to homothallism.</title>
        <authorList>
            <person name="Yamamoto K."/>
            <person name="Hamaji T."/>
            <person name="Kawai-Toyooka H."/>
            <person name="Matsuzaki R."/>
            <person name="Takahashi F."/>
            <person name="Nishimura Y."/>
            <person name="Kawachi M."/>
            <person name="Noguchi H."/>
            <person name="Minakuchi Y."/>
            <person name="Umen J.G."/>
            <person name="Toyoda A."/>
            <person name="Nozaki H."/>
        </authorList>
    </citation>
    <scope>NUCLEOTIDE SEQUENCE</scope>
    <source>
        <strain evidence="4">NIES-3786</strain>
    </source>
</reference>
<feature type="compositionally biased region" description="Low complexity" evidence="2">
    <location>
        <begin position="40"/>
        <end position="49"/>
    </location>
</feature>
<comment type="subcellular location">
    <subcellularLocation>
        <location evidence="1">Nucleus</location>
    </subcellularLocation>
</comment>
<keyword evidence="1" id="KW-0235">DNA replication</keyword>
<dbReference type="InterPro" id="IPR007220">
    <property type="entry name" value="ORC2"/>
</dbReference>
<feature type="compositionally biased region" description="Acidic residues" evidence="2">
    <location>
        <begin position="260"/>
        <end position="282"/>
    </location>
</feature>
<dbReference type="Proteomes" id="UP000747110">
    <property type="component" value="Unassembled WGS sequence"/>
</dbReference>
<sequence>MAPRKAPGRPAADGTAPGPSQRPRRAAAGSRKDYVVADTSDGSSSSSGNKESDSEQPIGPRRGTRRGGKQPVASGKAASNSDPTKHQQKPTASAAVAAGSAAPAGTPSRATTAAARARRAQERGKPAAALASDSDTDSGAQLDSDSESDFVQEVGRKEVVEVREAQQQQQPVPSGHTLRLQSATAHAAVKGPAPPPPAQGRGLAASRAAAAAGGRAASAAVKAATVPAAAAPRSQGARGGQRSSAAAATRGQHNAVGNAENDDEEDEEVDEDVDEEQEEEELQGGTAVAPGRVGTKGKQPLVAPTAAESRKRLFELLERRIGVAVAAADGGGLTAYGSLPVKNPNKKTKLLTDLKSQFDDWHSRLRSNFSVLLYGFGSKRGLLDEFARLLAGPRNRGDAAVLVFHGYNSRCTAREVVTGVAG</sequence>
<dbReference type="OrthoDB" id="20198at2759"/>
<feature type="compositionally biased region" description="Low complexity" evidence="2">
    <location>
        <begin position="90"/>
        <end position="115"/>
    </location>
</feature>
<proteinExistence type="inferred from homology"/>
<feature type="region of interest" description="Disordered" evidence="2">
    <location>
        <begin position="1"/>
        <end position="150"/>
    </location>
</feature>
<feature type="non-terminal residue" evidence="4">
    <location>
        <position position="422"/>
    </location>
</feature>
<organism evidence="4 5">
    <name type="scientific">Volvox reticuliferus</name>
    <dbReference type="NCBI Taxonomy" id="1737510"/>
    <lineage>
        <taxon>Eukaryota</taxon>
        <taxon>Viridiplantae</taxon>
        <taxon>Chlorophyta</taxon>
        <taxon>core chlorophytes</taxon>
        <taxon>Chlorophyceae</taxon>
        <taxon>CS clade</taxon>
        <taxon>Chlamydomonadales</taxon>
        <taxon>Volvocaceae</taxon>
        <taxon>Volvox</taxon>
    </lineage>
</organism>
<keyword evidence="5" id="KW-1185">Reference proteome</keyword>
<feature type="domain" description="Origin recognition complex subunit 2 RecA-like" evidence="3">
    <location>
        <begin position="347"/>
        <end position="421"/>
    </location>
</feature>
<evidence type="ECO:0000313" key="5">
    <source>
        <dbReference type="Proteomes" id="UP000747110"/>
    </source>
</evidence>
<evidence type="ECO:0000256" key="2">
    <source>
        <dbReference type="SAM" id="MobiDB-lite"/>
    </source>
</evidence>
<dbReference type="EMBL" id="BNCP01000006">
    <property type="protein sequence ID" value="GIL74935.1"/>
    <property type="molecule type" value="Genomic_DNA"/>
</dbReference>
<name>A0A8J4C7U7_9CHLO</name>
<dbReference type="GO" id="GO:0005664">
    <property type="term" value="C:nuclear origin of replication recognition complex"/>
    <property type="evidence" value="ECO:0007669"/>
    <property type="project" value="UniProtKB-UniRule"/>
</dbReference>
<dbReference type="GO" id="GO:0003688">
    <property type="term" value="F:DNA replication origin binding"/>
    <property type="evidence" value="ECO:0007669"/>
    <property type="project" value="UniProtKB-UniRule"/>
</dbReference>
<comment type="subunit">
    <text evidence="1">Component of the origin recognition complex (ORC).</text>
</comment>
<feature type="region of interest" description="Disordered" evidence="2">
    <location>
        <begin position="162"/>
        <end position="304"/>
    </location>
</feature>
<evidence type="ECO:0000256" key="1">
    <source>
        <dbReference type="RuleBase" id="RU368084"/>
    </source>
</evidence>
<dbReference type="AlphaFoldDB" id="A0A8J4C7U7"/>
<feature type="compositionally biased region" description="Low complexity" evidence="2">
    <location>
        <begin position="127"/>
        <end position="140"/>
    </location>
</feature>
<dbReference type="Pfam" id="PF04084">
    <property type="entry name" value="RecA-like_ORC2"/>
    <property type="match status" value="1"/>
</dbReference>
<protein>
    <recommendedName>
        <fullName evidence="1">Origin recognition complex subunit 2</fullName>
    </recommendedName>
</protein>